<dbReference type="RefSeq" id="XP_052740758.1">
    <property type="nucleotide sequence ID" value="XM_052884798.1"/>
</dbReference>
<dbReference type="SUPFAM" id="SSF52935">
    <property type="entry name" value="PK C-terminal domain-like"/>
    <property type="match status" value="2"/>
</dbReference>
<evidence type="ECO:0000313" key="16">
    <source>
        <dbReference type="Proteomes" id="UP001652582"/>
    </source>
</evidence>
<dbReference type="InterPro" id="IPR011037">
    <property type="entry name" value="Pyrv_Knase-like_insert_dom_sf"/>
</dbReference>
<dbReference type="Proteomes" id="UP001652582">
    <property type="component" value="Chromosome 12"/>
</dbReference>
<evidence type="ECO:0000256" key="2">
    <source>
        <dbReference type="ARBA" id="ARBA00004997"/>
    </source>
</evidence>
<feature type="domain" description="Pyruvate kinase barrel" evidence="14">
    <location>
        <begin position="503"/>
        <end position="814"/>
    </location>
</feature>
<dbReference type="EC" id="2.7.1.40" evidence="4 13"/>
<protein>
    <recommendedName>
        <fullName evidence="4 13">Pyruvate kinase</fullName>
        <ecNumber evidence="4 13">2.7.1.40</ecNumber>
    </recommendedName>
</protein>
<evidence type="ECO:0000256" key="3">
    <source>
        <dbReference type="ARBA" id="ARBA00008663"/>
    </source>
</evidence>
<proteinExistence type="inferred from homology"/>
<name>A0ABM3LNV3_BICAN</name>
<dbReference type="InterPro" id="IPR040442">
    <property type="entry name" value="Pyrv_kinase-like_dom_sf"/>
</dbReference>
<keyword evidence="5 13" id="KW-0808">Transferase</keyword>
<dbReference type="InterPro" id="IPR015806">
    <property type="entry name" value="Pyrv_Knase_insert_dom_sf"/>
</dbReference>
<dbReference type="InterPro" id="IPR015813">
    <property type="entry name" value="Pyrv/PenolPyrv_kinase-like_dom"/>
</dbReference>
<evidence type="ECO:0000256" key="7">
    <source>
        <dbReference type="ARBA" id="ARBA00022741"/>
    </source>
</evidence>
<comment type="similarity">
    <text evidence="3 13">Belongs to the pyruvate kinase family.</text>
</comment>
<evidence type="ECO:0000256" key="5">
    <source>
        <dbReference type="ARBA" id="ARBA00022679"/>
    </source>
</evidence>
<sequence length="991" mass="111388">MYILSYTVEKGYRLTPLMVTFCTGTFSDIDIRRLIELGLHIIRFEISNVTSGDKIKLLSMLESAVKYCCVKFEVSTWPIAASIDLPHFCIRTGRLSAGPKERFIKGNIVELTSNIKFCDSCSKSKIFIDDHKILNKVKEGTEVTLNPGYISLICTDVVDFQTIKCKVIKEGVLGNYEYVCFRGVPREVPVDLSQVDLELIQFAKEFNLNIITINVVHSPITLNKVRALYPSTEAPLLFSTICDQEGLDNIDDIIEESDGIILARELLAFHIPSMHRMHAIQLHIGAKCRKSGKPFFISGNILERTLQDGKISLSDLSDINNAVAYRAGFVLQNYRDTDHLIQAVKIFDTLCRSVEYRTRDIEFWHASSENKIPVNNAVACAIGCAIAARQMRALVIIVPTVSGKTVVQLTRIVTDKIIIAVSSKPTIAKKLQMYYGVFPLLYDEKANKDWEQEMTARIKFAVSYGIKHKLLKYESKYVVLRKSNAKSSYADTINICTATLDAQISVVDVQKMLQAGMNIARFQLSNSTRGDKMRLLAKIDKAARFCCEKNDVNNWPVASCFTLKTCVAKTGLLEDNEDFITLVANTEIILFYDVKRFDKCNERKIFVDYPLIAVDIKVDTVISIAFDEIILKCISIVDEISIKCIVIKGGMLTSLCVLNARNTKRSGPLVTKKDLEMVQLALDYQVDAVLINYTRHSDTVKIIKKFIKSKNVRNPLILSGISCEEGLQNIDDIIKESDGIILSRQYLPYEMESCKQYKMPQIQKWLAGKCLSAGKPLFISGGVFNEALKSGNFNNNEIADVTNALMDGVSGFILGECYNPDNIIEALRGINELCFTIEPLVTSKICFKRIIEEVKMPVNAAEATAMSCVAVANQTNARVIIVPTVTGKTLRYLLWMRPSCLIITVSTDIHITRYLISYRSVMPLLYTGSQKGSWRLNMEARILFALEYAVKRNWLEYGDTYISLQRYSDSSSFCDSVSICKVSISKKSLVE</sequence>
<feature type="domain" description="Pyruvate kinase C-terminal" evidence="15">
    <location>
        <begin position="381"/>
        <end position="495"/>
    </location>
</feature>
<keyword evidence="9" id="KW-0067">ATP-binding</keyword>
<evidence type="ECO:0000256" key="11">
    <source>
        <dbReference type="ARBA" id="ARBA00023152"/>
    </source>
</evidence>
<evidence type="ECO:0000256" key="1">
    <source>
        <dbReference type="ARBA" id="ARBA00001958"/>
    </source>
</evidence>
<dbReference type="SUPFAM" id="SSF51621">
    <property type="entry name" value="Phosphoenolpyruvate/pyruvate domain"/>
    <property type="match status" value="2"/>
</dbReference>
<keyword evidence="8 13" id="KW-0418">Kinase</keyword>
<dbReference type="Gene3D" id="2.40.33.10">
    <property type="entry name" value="PK beta-barrel domain-like"/>
    <property type="match status" value="2"/>
</dbReference>
<dbReference type="PANTHER" id="PTHR11817">
    <property type="entry name" value="PYRUVATE KINASE"/>
    <property type="match status" value="1"/>
</dbReference>
<keyword evidence="11 13" id="KW-0324">Glycolysis</keyword>
<dbReference type="InterPro" id="IPR001697">
    <property type="entry name" value="Pyr_Knase"/>
</dbReference>
<comment type="catalytic activity">
    <reaction evidence="13">
        <text>pyruvate + ATP = phosphoenolpyruvate + ADP + H(+)</text>
        <dbReference type="Rhea" id="RHEA:18157"/>
        <dbReference type="ChEBI" id="CHEBI:15361"/>
        <dbReference type="ChEBI" id="CHEBI:15378"/>
        <dbReference type="ChEBI" id="CHEBI:30616"/>
        <dbReference type="ChEBI" id="CHEBI:58702"/>
        <dbReference type="ChEBI" id="CHEBI:456216"/>
        <dbReference type="EC" id="2.7.1.40"/>
    </reaction>
</comment>
<keyword evidence="12" id="KW-0670">Pyruvate</keyword>
<evidence type="ECO:0000256" key="9">
    <source>
        <dbReference type="ARBA" id="ARBA00022840"/>
    </source>
</evidence>
<keyword evidence="10 13" id="KW-0460">Magnesium</keyword>
<evidence type="ECO:0000256" key="6">
    <source>
        <dbReference type="ARBA" id="ARBA00022723"/>
    </source>
</evidence>
<evidence type="ECO:0000313" key="17">
    <source>
        <dbReference type="RefSeq" id="XP_052740758.1"/>
    </source>
</evidence>
<evidence type="ECO:0000256" key="4">
    <source>
        <dbReference type="ARBA" id="ARBA00012142"/>
    </source>
</evidence>
<organism evidence="16 17">
    <name type="scientific">Bicyclus anynana</name>
    <name type="common">Squinting bush brown butterfly</name>
    <dbReference type="NCBI Taxonomy" id="110368"/>
    <lineage>
        <taxon>Eukaryota</taxon>
        <taxon>Metazoa</taxon>
        <taxon>Ecdysozoa</taxon>
        <taxon>Arthropoda</taxon>
        <taxon>Hexapoda</taxon>
        <taxon>Insecta</taxon>
        <taxon>Pterygota</taxon>
        <taxon>Neoptera</taxon>
        <taxon>Endopterygota</taxon>
        <taxon>Lepidoptera</taxon>
        <taxon>Glossata</taxon>
        <taxon>Ditrysia</taxon>
        <taxon>Papilionoidea</taxon>
        <taxon>Nymphalidae</taxon>
        <taxon>Satyrinae</taxon>
        <taxon>Satyrini</taxon>
        <taxon>Mycalesina</taxon>
        <taxon>Bicyclus</taxon>
    </lineage>
</organism>
<dbReference type="SUPFAM" id="SSF50800">
    <property type="entry name" value="PK beta-barrel domain-like"/>
    <property type="match status" value="2"/>
</dbReference>
<dbReference type="Gene3D" id="3.20.20.60">
    <property type="entry name" value="Phosphoenolpyruvate-binding domains"/>
    <property type="match status" value="2"/>
</dbReference>
<dbReference type="GeneID" id="112047773"/>
<dbReference type="Gene3D" id="3.40.1380.20">
    <property type="entry name" value="Pyruvate kinase, C-terminal domain"/>
    <property type="match status" value="2"/>
</dbReference>
<gene>
    <name evidence="17" type="primary">LOC112047773</name>
</gene>
<dbReference type="Pfam" id="PF00224">
    <property type="entry name" value="PK"/>
    <property type="match status" value="2"/>
</dbReference>
<dbReference type="InterPro" id="IPR015793">
    <property type="entry name" value="Pyrv_Knase_brl"/>
</dbReference>
<evidence type="ECO:0000259" key="15">
    <source>
        <dbReference type="Pfam" id="PF02887"/>
    </source>
</evidence>
<feature type="domain" description="Pyruvate kinase barrel" evidence="14">
    <location>
        <begin position="17"/>
        <end position="324"/>
    </location>
</feature>
<dbReference type="InterPro" id="IPR036918">
    <property type="entry name" value="Pyrv_Knase_C_sf"/>
</dbReference>
<dbReference type="InterPro" id="IPR015795">
    <property type="entry name" value="Pyrv_Knase_C"/>
</dbReference>
<accession>A0ABM3LNV3</accession>
<dbReference type="PRINTS" id="PR01050">
    <property type="entry name" value="PYRUVTKNASE"/>
</dbReference>
<dbReference type="Pfam" id="PF02887">
    <property type="entry name" value="PK_C"/>
    <property type="match status" value="2"/>
</dbReference>
<reference evidence="17" key="1">
    <citation type="submission" date="2025-08" db="UniProtKB">
        <authorList>
            <consortium name="RefSeq"/>
        </authorList>
    </citation>
    <scope>IDENTIFICATION</scope>
</reference>
<comment type="cofactor">
    <cofactor evidence="1">
        <name>K(+)</name>
        <dbReference type="ChEBI" id="CHEBI:29103"/>
    </cofactor>
</comment>
<keyword evidence="16" id="KW-1185">Reference proteome</keyword>
<evidence type="ECO:0000259" key="14">
    <source>
        <dbReference type="Pfam" id="PF00224"/>
    </source>
</evidence>
<evidence type="ECO:0000256" key="13">
    <source>
        <dbReference type="RuleBase" id="RU000504"/>
    </source>
</evidence>
<evidence type="ECO:0000256" key="8">
    <source>
        <dbReference type="ARBA" id="ARBA00022777"/>
    </source>
</evidence>
<evidence type="ECO:0000256" key="12">
    <source>
        <dbReference type="ARBA" id="ARBA00023317"/>
    </source>
</evidence>
<keyword evidence="6" id="KW-0479">Metal-binding</keyword>
<feature type="domain" description="Pyruvate kinase C-terminal" evidence="15">
    <location>
        <begin position="862"/>
        <end position="968"/>
    </location>
</feature>
<comment type="pathway">
    <text evidence="2 13">Carbohydrate degradation; glycolysis; pyruvate from D-glyceraldehyde 3-phosphate: step 5/5.</text>
</comment>
<evidence type="ECO:0000256" key="10">
    <source>
        <dbReference type="ARBA" id="ARBA00022842"/>
    </source>
</evidence>
<keyword evidence="7" id="KW-0547">Nucleotide-binding</keyword>